<gene>
    <name evidence="1" type="ORF">OdinLCB4_002215</name>
</gene>
<reference evidence="1" key="1">
    <citation type="journal article" date="2017" name="Nature">
        <title>Asgard archaea illuminate the origin of eukaryotic cellular complexity.</title>
        <authorList>
            <person name="Zaremba-Niedzwiedzka K."/>
            <person name="Caceres E.F."/>
            <person name="Saw J.H."/>
            <person name="Backstrom D."/>
            <person name="Juzokaite L."/>
            <person name="Vancaester E."/>
            <person name="Seitz K.W."/>
            <person name="Anantharaman K."/>
            <person name="Starnawski P."/>
            <person name="Kjeldsen K.U."/>
            <person name="Scott M.B."/>
            <person name="Nunoura T."/>
            <person name="Banfield J.F."/>
            <person name="Schramm A."/>
            <person name="Baker B.J."/>
            <person name="Spang A."/>
            <person name="Ettema T.J.G."/>
        </authorList>
    </citation>
    <scope>NUCLEOTIDE SEQUENCE</scope>
    <source>
        <strain evidence="1">LCB_4</strain>
    </source>
</reference>
<dbReference type="Proteomes" id="UP000186851">
    <property type="component" value="Chromosome"/>
</dbReference>
<dbReference type="KEGG" id="oyw:OdinLCB4_002215"/>
<accession>A0AAF0D326</accession>
<sequence length="127" mass="14771">MVTDLEKKALKIIRESGEAGLPQNELWKSLNTTSREGHRISSKLERNGYIRRVKELYKGRWTYRLFPVVKTEQSVKYDKLDNCPCFDCEDLTKCGVGNDINPILCIKQNNWLRDLEKQAGSERENHA</sequence>
<dbReference type="AlphaFoldDB" id="A0AAF0D326"/>
<organism evidence="1 2">
    <name type="scientific">Odinarchaeota yellowstonii (strain LCB_4)</name>
    <dbReference type="NCBI Taxonomy" id="1841599"/>
    <lineage>
        <taxon>Archaea</taxon>
        <taxon>Promethearchaeati</taxon>
        <taxon>Candidatus Odinarchaeota</taxon>
        <taxon>Candidatus Odinarchaeia</taxon>
        <taxon>Candidatus Odinarchaeales</taxon>
        <taxon>Candidatus Odinarchaeaceae</taxon>
        <taxon>Candidatus Odinarchaeum</taxon>
    </lineage>
</organism>
<dbReference type="EMBL" id="CP091871">
    <property type="protein sequence ID" value="WEU40757.1"/>
    <property type="molecule type" value="Genomic_DNA"/>
</dbReference>
<evidence type="ECO:0008006" key="3">
    <source>
        <dbReference type="Google" id="ProtNLM"/>
    </source>
</evidence>
<proteinExistence type="predicted"/>
<reference evidence="1" key="2">
    <citation type="journal article" date="2022" name="Nat. Microbiol.">
        <title>A closed Candidatus Odinarchaeum chromosome exposes Asgard archaeal viruses.</title>
        <authorList>
            <person name="Tamarit D."/>
            <person name="Caceres E.F."/>
            <person name="Krupovic M."/>
            <person name="Nijland R."/>
            <person name="Eme L."/>
            <person name="Robinson N.P."/>
            <person name="Ettema T.J.G."/>
        </authorList>
    </citation>
    <scope>NUCLEOTIDE SEQUENCE</scope>
    <source>
        <strain evidence="1">LCB_4</strain>
    </source>
</reference>
<evidence type="ECO:0000313" key="2">
    <source>
        <dbReference type="Proteomes" id="UP000186851"/>
    </source>
</evidence>
<protein>
    <recommendedName>
        <fullName evidence="3">B-block binding subunit of TFIIIC domain-containing protein</fullName>
    </recommendedName>
</protein>
<dbReference type="InterPro" id="IPR036390">
    <property type="entry name" value="WH_DNA-bd_sf"/>
</dbReference>
<evidence type="ECO:0000313" key="1">
    <source>
        <dbReference type="EMBL" id="WEU40757.1"/>
    </source>
</evidence>
<dbReference type="SUPFAM" id="SSF46785">
    <property type="entry name" value="Winged helix' DNA-binding domain"/>
    <property type="match status" value="1"/>
</dbReference>
<name>A0AAF0D326_ODILC</name>